<evidence type="ECO:0000313" key="2">
    <source>
        <dbReference type="Proteomes" id="UP000223591"/>
    </source>
</evidence>
<name>A0A0U4IL20_9CAUD</name>
<dbReference type="EMBL" id="KU160648">
    <property type="protein sequence ID" value="ALY09194.1"/>
    <property type="molecule type" value="Genomic_DNA"/>
</dbReference>
<dbReference type="OrthoDB" id="24071at10239"/>
<gene>
    <name evidence="1" type="primary">44</name>
    <name evidence="1" type="ORF">HUNTERDALLE_44</name>
</gene>
<sequence length="96" mass="10141">MPSAGGRQQQILMNGSQPAMSMVQMEAYLGPSRPDTLASGMGEDGSPVAVVKCWPESDRAEWVGAYATTEDALAAIRKSTDDETYGVLCSTRKVAG</sequence>
<protein>
    <submittedName>
        <fullName evidence="1">Uncharacterized protein</fullName>
    </submittedName>
</protein>
<organism evidence="1 2">
    <name type="scientific">Arthrobacter phage HunterDalle</name>
    <dbReference type="NCBI Taxonomy" id="1772300"/>
    <lineage>
        <taxon>Viruses</taxon>
        <taxon>Duplodnaviria</taxon>
        <taxon>Heunggongvirae</taxon>
        <taxon>Uroviricota</taxon>
        <taxon>Caudoviricetes</taxon>
        <taxon>Korravirus</taxon>
        <taxon>Korravirus hunterdalle</taxon>
    </lineage>
</organism>
<reference evidence="1 2" key="1">
    <citation type="submission" date="2015-11" db="EMBL/GenBank/DDBJ databases">
        <authorList>
            <person name="Chudoff D."/>
            <person name="Terry K."/>
            <person name="Dunbar D."/>
            <person name="Schaff J.E."/>
            <person name="Dashiell C.L."/>
            <person name="Macialek J.A."/>
            <person name="Bradley K.W."/>
            <person name="Asai D.J."/>
            <person name="Guerrero C.A."/>
            <person name="Bowman C.A."/>
            <person name="Russell D.A."/>
            <person name="Pope W.H."/>
            <person name="Hatfull G.F."/>
        </authorList>
    </citation>
    <scope>NUCLEOTIDE SEQUENCE [LARGE SCALE GENOMIC DNA]</scope>
</reference>
<dbReference type="KEGG" id="vg:40078527"/>
<dbReference type="RefSeq" id="YP_009602664.1">
    <property type="nucleotide sequence ID" value="NC_041941.1"/>
</dbReference>
<evidence type="ECO:0000313" key="1">
    <source>
        <dbReference type="EMBL" id="ALY09194.1"/>
    </source>
</evidence>
<accession>A0A0U4IL20</accession>
<dbReference type="Proteomes" id="UP000223591">
    <property type="component" value="Segment"/>
</dbReference>
<proteinExistence type="predicted"/>
<keyword evidence="2" id="KW-1185">Reference proteome</keyword>
<dbReference type="GeneID" id="40078527"/>